<dbReference type="Proteomes" id="UP001151234">
    <property type="component" value="Unassembled WGS sequence"/>
</dbReference>
<sequence>MVARSLPCEHGQRPLIRSLVRGAVGGFFVAAITLVHLPVANADCSTADSTFTCTGNFSSGLSLGLTNETQVTIQDLNTDAGAIAIVAGGADGTGTGDAGGDTTAFDIDFDGSNAYGINATSAGDTALSVTLTGGNGAIGKEKTGNADSGGDGGSTGAVSLTVTNTTTVTGVAALVFTSDGGDGGTGGKGKNAAFNSGRGGTGGAGGSAGGITVKIDSGELANLTSTAGSIVSVLLQGGDGGEGGEGAGQGGSSTNIHGGNGGDGGVSGNIDVRIHSTVSGATIANSTPAVFLETLGGAGGKGGKGSGTDLSHVTGGNGGKGGSAGTITFIMDAATITTSGETASGLFARSYGGAGGNGGDAGGGASGSGGSAKGAGNGDDVSVTITANITTTGRDADGILIQSVGGFAGDGGSAAEVLDSYGAASESAGTAGTAGLTLGSGSIIQTSGEGAAGVFVQSVGGGGGKGGSGEAFASLGGSGSAGGDADSVTIVFDSNVTVKTAGIKAPAVVAQSMGGGGGSGGSSDGVEALGGSGGSGGAGKDVTVTLDGSKISSDGVFSDALVLQSIGGGGGIGGSVETFNLDVGFSTGGTGGTAGNGGTVTLKSASTTVGSVEALGYRSHGVLLQSIGGGGGNSSNDLTLAAGIGVDINLGQGGNAGSGGAGDTVTAVQNYFTVKTQEDLSHGFVAQSIGGGGGMSGSTINYDAIDAGVSFTQTVGGSAGDGGAGGAVKVVLFESVTTGGVHSPAVVAHSVGGGGGIAGSTFGGSGLTFGSVDNTVGGSGGRGGDGGTVTLTTNSDMTTTGLVSHAIVAQSIGGGGGMGGWTSTIDVASSGNIELTSGGNSGTGGSGGNVTVNQQGDASVIHASGNNSSAIVAHSIGGGGGMSDMTLTGDLASVGEVSITAGGSGGGAGNAGAVLVTTAGQIIVDGDNGIGVTAQSIAGSGGTSSFSINADLFNGGSYSQTVSGNGGTGGMAATVEIDNEADITTSGDNGTALLAQSVGGGGGNALGVISVEAMTVGEVSMALGGDGGASGSGGAVTVTNGASLATTGEYAYGIMAQSVGGEGGSAWLAVDAGLSAGEYTADIDVTLGGTGGSGSKGGTVNVNNGGAISTQDFSAVGLLAQSVGGAGGSGGTALSGVMSFSSNSSLTVDVGIGGEGGGGGAGGDVSVVNLGSITTGRFYSSAVLAQSIGGNGGSGGSSFVFASDSSTSGTLGATVTVGGAAGNGGIGGDVDVFNLASLSTTRGGSKGIYAQSIGGNGGQGGTAANILLDFTSASASSVEVSAAVSVGGKGGTGANAGGVTVNNFGSITTGGDVSSAIFAQSVGGGGGDGGSAESFPLLQFFSSASDGASTGSYSLTFDLGGNGGVGGTGGAVDVTNVADISTSGVASYGIFAHSVGGGGGSGGNGEYAANDFADALTEALESQTGDPQDIFEEYIYAGIDDALSAYYWYLAIQGLSGFKIKSELTNWVIDIGGYGGAAGDGGDLTVDNFRTITTTGASGTAIFAQSVGGGGGVGGDGAAGSISQVTVGGRGSGGGNGGHILIDNRGAINTSGLGAMGMFVQSVGGGGGAAGDVELSFGSPVYTASFGLGVVAQEDSGAGGNGGNIDISSIAAITTSGQFAHGIWAQSTGGSGGAVGVTANTPNTYIGNVGDPGSGGTINIETVDAITMTGDYSTGIFAQSLGGSGDDGGAITLDIHGDIISSGTQGYGIVAQSDGYNSAGNVTINIGRLSTVSTGGTANNGYQAIDILGADTATINNEGTISTAQAFASSSDYSTVITMKGDKNTINNRGTISGGLAMKGGSTNLFDNKDGGVFEMGYTVDLSSSGNLVNAGTLSPGGTGNIITTSLKGKLSSQFHSDGIYLFDLEMGRRSDGKSDEILLANSSGSQTPKATVSANPTGTNLLNSGDSGSSTIIYSDDVTLSIKNLAAADTATVDYSLVLKNSKTIDLEYTVDYSSDDLALSQNQQKAAALIEELIAARNAELSGGSVATTSLLGSGDDASAVPLASDVALASVADNYEFVEDAASIILGLATVEELKGAYDKLAPGDVFAAVDAAYFSAFGFSGALNACAGGQNIATADLGAHGTCAWLSIGASHHHRDKNPDAVGYNENVFAIAGGLEYEFTPGWFAGLGLGYEFFNQSSSTFSSNGGRVQLGGSLRAEIGKTSISGSVLGGYGHYDFTREAFSSSGGVFANSNPNLWWVSGQATIGHEFAVTDTSSIKPSFGVGVTHYYQGGFTEAEGGDFKLAIGSISGTVFNFNPAVDISTEFDLSGSTAKATFHLGMLALSGGQNRSTTAQLQAAGFGSSSYTLVDEADSMFADIGASIETHFGERAMFEAGVGALFSADVQEFGGQARLKIPF</sequence>
<accession>A0A9X3ZI24</accession>
<reference evidence="3" key="1">
    <citation type="submission" date="2022-11" db="EMBL/GenBank/DDBJ databases">
        <title>Draft genome sequence of Hoeflea poritis E7-10 and Hoeflea prorocentri PM5-8, separated from scleractinian coral Porites lutea and marine dinoflagellate.</title>
        <authorList>
            <person name="Zhang G."/>
            <person name="Wei Q."/>
            <person name="Cai L."/>
        </authorList>
    </citation>
    <scope>NUCLEOTIDE SEQUENCE</scope>
    <source>
        <strain evidence="3">PM5-8</strain>
    </source>
</reference>
<evidence type="ECO:0000259" key="2">
    <source>
        <dbReference type="PROSITE" id="PS51208"/>
    </source>
</evidence>
<name>A0A9X3ZI24_9HYPH</name>
<evidence type="ECO:0000313" key="3">
    <source>
        <dbReference type="EMBL" id="MDA5399221.1"/>
    </source>
</evidence>
<dbReference type="InterPro" id="IPR036709">
    <property type="entry name" value="Autotransporte_beta_dom_sf"/>
</dbReference>
<evidence type="ECO:0000256" key="1">
    <source>
        <dbReference type="SAM" id="MobiDB-lite"/>
    </source>
</evidence>
<feature type="region of interest" description="Disordered" evidence="1">
    <location>
        <begin position="514"/>
        <end position="537"/>
    </location>
</feature>
<feature type="domain" description="Autotransporter" evidence="2">
    <location>
        <begin position="2081"/>
        <end position="2360"/>
    </location>
</feature>
<organism evidence="3 4">
    <name type="scientific">Hoeflea prorocentri</name>
    <dbReference type="NCBI Taxonomy" id="1922333"/>
    <lineage>
        <taxon>Bacteria</taxon>
        <taxon>Pseudomonadati</taxon>
        <taxon>Pseudomonadota</taxon>
        <taxon>Alphaproteobacteria</taxon>
        <taxon>Hyphomicrobiales</taxon>
        <taxon>Rhizobiaceae</taxon>
        <taxon>Hoeflea</taxon>
    </lineage>
</organism>
<protein>
    <submittedName>
        <fullName evidence="3">Autotransporter outer membrane beta-barrel domain-containing protein</fullName>
    </submittedName>
</protein>
<dbReference type="InterPro" id="IPR005546">
    <property type="entry name" value="Autotransporte_beta"/>
</dbReference>
<dbReference type="SUPFAM" id="SSF103515">
    <property type="entry name" value="Autotransporter"/>
    <property type="match status" value="1"/>
</dbReference>
<dbReference type="PROSITE" id="PS51208">
    <property type="entry name" value="AUTOTRANSPORTER"/>
    <property type="match status" value="1"/>
</dbReference>
<dbReference type="EMBL" id="JAPJZI010000001">
    <property type="protein sequence ID" value="MDA5399221.1"/>
    <property type="molecule type" value="Genomic_DNA"/>
</dbReference>
<comment type="caution">
    <text evidence="3">The sequence shown here is derived from an EMBL/GenBank/DDBJ whole genome shotgun (WGS) entry which is preliminary data.</text>
</comment>
<gene>
    <name evidence="3" type="ORF">OQ273_11610</name>
</gene>
<dbReference type="RefSeq" id="WP_267990666.1">
    <property type="nucleotide sequence ID" value="NZ_JAPJZI010000001.1"/>
</dbReference>
<evidence type="ECO:0000313" key="4">
    <source>
        <dbReference type="Proteomes" id="UP001151234"/>
    </source>
</evidence>
<feature type="compositionally biased region" description="Gly residues" evidence="1">
    <location>
        <begin position="240"/>
        <end position="251"/>
    </location>
</feature>
<dbReference type="SMART" id="SM00869">
    <property type="entry name" value="Autotransporter"/>
    <property type="match status" value="1"/>
</dbReference>
<keyword evidence="4" id="KW-1185">Reference proteome</keyword>
<feature type="region of interest" description="Disordered" evidence="1">
    <location>
        <begin position="240"/>
        <end position="268"/>
    </location>
</feature>
<proteinExistence type="predicted"/>
<feature type="compositionally biased region" description="Gly residues" evidence="1">
    <location>
        <begin position="258"/>
        <end position="267"/>
    </location>
</feature>